<dbReference type="RefSeq" id="WP_143009756.1">
    <property type="nucleotide sequence ID" value="NZ_FNCY01000002.1"/>
</dbReference>
<dbReference type="Proteomes" id="UP000198607">
    <property type="component" value="Unassembled WGS sequence"/>
</dbReference>
<gene>
    <name evidence="2" type="ORF">SAMN05660652_00779</name>
</gene>
<organism evidence="2 3">
    <name type="scientific">Propionivibrio dicarboxylicus</name>
    <dbReference type="NCBI Taxonomy" id="83767"/>
    <lineage>
        <taxon>Bacteria</taxon>
        <taxon>Pseudomonadati</taxon>
        <taxon>Pseudomonadota</taxon>
        <taxon>Betaproteobacteria</taxon>
        <taxon>Rhodocyclales</taxon>
        <taxon>Rhodocyclaceae</taxon>
        <taxon>Propionivibrio</taxon>
    </lineage>
</organism>
<dbReference type="PIRSF" id="PIRSF017082">
    <property type="entry name" value="YflP"/>
    <property type="match status" value="1"/>
</dbReference>
<sequence length="336" mass="35394">MKGRQILLASVVAISALSIIPLTSIAQEKWKPTKTISVVVPWPAGGASDTVARMTAGVMEQSLGQRMVVVNTPGGAGAIGTKEVWDKPHDGYTLTANATVSVGSYPILGKLEQTHRDWIYYLPIFTPNVVCVKADSPIKSIDDLVALMKSKPNATVLASAGVGSSGYFAAELFKAAAGVTYRHVPYAGGVPAVMAVASGEAEVVMQLSVEVAELLRSGKLRALAVSSKQPLAIDGYGEIPSLQKFIPNFPDYGSYFGIIAPADLPKDVVAAYDDAFVKGAASQAVKDYAKTKGAMPIAIYGKDAKELTERLASKEAWILFDSGTAAKSPADFKIAR</sequence>
<dbReference type="PANTHER" id="PTHR42928:SF5">
    <property type="entry name" value="BLR1237 PROTEIN"/>
    <property type="match status" value="1"/>
</dbReference>
<evidence type="ECO:0000313" key="3">
    <source>
        <dbReference type="Proteomes" id="UP000198607"/>
    </source>
</evidence>
<dbReference type="OrthoDB" id="5171643at2"/>
<dbReference type="STRING" id="83767.SAMN05660652_00779"/>
<keyword evidence="3" id="KW-1185">Reference proteome</keyword>
<dbReference type="Gene3D" id="3.40.190.150">
    <property type="entry name" value="Bordetella uptake gene, domain 1"/>
    <property type="match status" value="1"/>
</dbReference>
<keyword evidence="2" id="KW-0675">Receptor</keyword>
<accession>A0A1G7XS05</accession>
<dbReference type="CDD" id="cd07012">
    <property type="entry name" value="PBP2_Bug_TTT"/>
    <property type="match status" value="1"/>
</dbReference>
<name>A0A1G7XS05_9RHOO</name>
<protein>
    <submittedName>
        <fullName evidence="2">Tripartite-type tricarboxylate transporter, receptor component TctC</fullName>
    </submittedName>
</protein>
<dbReference type="SUPFAM" id="SSF53850">
    <property type="entry name" value="Periplasmic binding protein-like II"/>
    <property type="match status" value="1"/>
</dbReference>
<dbReference type="Gene3D" id="3.40.190.10">
    <property type="entry name" value="Periplasmic binding protein-like II"/>
    <property type="match status" value="1"/>
</dbReference>
<dbReference type="Pfam" id="PF03401">
    <property type="entry name" value="TctC"/>
    <property type="match status" value="1"/>
</dbReference>
<dbReference type="InterPro" id="IPR042100">
    <property type="entry name" value="Bug_dom1"/>
</dbReference>
<evidence type="ECO:0000256" key="1">
    <source>
        <dbReference type="ARBA" id="ARBA00006987"/>
    </source>
</evidence>
<proteinExistence type="inferred from homology"/>
<dbReference type="PANTHER" id="PTHR42928">
    <property type="entry name" value="TRICARBOXYLATE-BINDING PROTEIN"/>
    <property type="match status" value="1"/>
</dbReference>
<comment type="similarity">
    <text evidence="1">Belongs to the UPF0065 (bug) family.</text>
</comment>
<dbReference type="AlphaFoldDB" id="A0A1G7XS05"/>
<dbReference type="EMBL" id="FNCY01000002">
    <property type="protein sequence ID" value="SDG86992.1"/>
    <property type="molecule type" value="Genomic_DNA"/>
</dbReference>
<evidence type="ECO:0000313" key="2">
    <source>
        <dbReference type="EMBL" id="SDG86992.1"/>
    </source>
</evidence>
<reference evidence="2 3" key="1">
    <citation type="submission" date="2016-10" db="EMBL/GenBank/DDBJ databases">
        <authorList>
            <person name="de Groot N.N."/>
        </authorList>
    </citation>
    <scope>NUCLEOTIDE SEQUENCE [LARGE SCALE GENOMIC DNA]</scope>
    <source>
        <strain evidence="2 3">DSM 5885</strain>
    </source>
</reference>
<dbReference type="InterPro" id="IPR005064">
    <property type="entry name" value="BUG"/>
</dbReference>